<dbReference type="EMBL" id="RLIH01000012">
    <property type="protein sequence ID" value="RVU54263.1"/>
    <property type="molecule type" value="Genomic_DNA"/>
</dbReference>
<reference evidence="6 7" key="1">
    <citation type="submission" date="2018-11" db="EMBL/GenBank/DDBJ databases">
        <title>Genome sequencing and assembly of Anaerosphaera sp. nov., GS7-6-2.</title>
        <authorList>
            <person name="Rettenmaier R."/>
            <person name="Liebl W."/>
            <person name="Zverlov V."/>
        </authorList>
    </citation>
    <scope>NUCLEOTIDE SEQUENCE [LARGE SCALE GENOMIC DNA]</scope>
    <source>
        <strain evidence="6 7">GS7-6-2</strain>
    </source>
</reference>
<name>A0A437S5F9_9FIRM</name>
<dbReference type="InterPro" id="IPR036390">
    <property type="entry name" value="WH_DNA-bd_sf"/>
</dbReference>
<evidence type="ECO:0000313" key="6">
    <source>
        <dbReference type="EMBL" id="RVU54263.1"/>
    </source>
</evidence>
<dbReference type="InterPro" id="IPR022687">
    <property type="entry name" value="HTH_DTXR"/>
</dbReference>
<proteinExistence type="inferred from homology"/>
<dbReference type="InterPro" id="IPR022689">
    <property type="entry name" value="Iron_dep_repressor"/>
</dbReference>
<comment type="caution">
    <text evidence="6">The sequence shown here is derived from an EMBL/GenBank/DDBJ whole genome shotgun (WGS) entry which is preliminary data.</text>
</comment>
<dbReference type="GO" id="GO:0046983">
    <property type="term" value="F:protein dimerization activity"/>
    <property type="evidence" value="ECO:0007669"/>
    <property type="project" value="InterPro"/>
</dbReference>
<dbReference type="PANTHER" id="PTHR33238:SF7">
    <property type="entry name" value="IRON-DEPENDENT TRANSCRIPTIONAL REGULATOR"/>
    <property type="match status" value="1"/>
</dbReference>
<gene>
    <name evidence="6" type="ORF">EF514_08150</name>
</gene>
<dbReference type="PROSITE" id="PS50944">
    <property type="entry name" value="HTH_DTXR"/>
    <property type="match status" value="1"/>
</dbReference>
<protein>
    <submittedName>
        <fullName evidence="6">Metal-dependent transcriptional regulator</fullName>
    </submittedName>
</protein>
<dbReference type="Pfam" id="PF02742">
    <property type="entry name" value="Fe_dep_repr_C"/>
    <property type="match status" value="1"/>
</dbReference>
<organism evidence="6 7">
    <name type="scientific">Anaerosphaera multitolerans</name>
    <dbReference type="NCBI Taxonomy" id="2487351"/>
    <lineage>
        <taxon>Bacteria</taxon>
        <taxon>Bacillati</taxon>
        <taxon>Bacillota</taxon>
        <taxon>Tissierellia</taxon>
        <taxon>Tissierellales</taxon>
        <taxon>Peptoniphilaceae</taxon>
        <taxon>Anaerosphaera</taxon>
    </lineage>
</organism>
<dbReference type="Gene3D" id="1.10.60.10">
    <property type="entry name" value="Iron dependent repressor, metal binding and dimerisation domain"/>
    <property type="match status" value="1"/>
</dbReference>
<dbReference type="SUPFAM" id="SSF46785">
    <property type="entry name" value="Winged helix' DNA-binding domain"/>
    <property type="match status" value="1"/>
</dbReference>
<dbReference type="OrthoDB" id="9791355at2"/>
<evidence type="ECO:0000256" key="3">
    <source>
        <dbReference type="ARBA" id="ARBA00023125"/>
    </source>
</evidence>
<feature type="domain" description="HTH dtxR-type" evidence="5">
    <location>
        <begin position="1"/>
        <end position="61"/>
    </location>
</feature>
<dbReference type="InterPro" id="IPR001367">
    <property type="entry name" value="Fe_dep_repressor"/>
</dbReference>
<dbReference type="Gene3D" id="1.10.10.10">
    <property type="entry name" value="Winged helix-like DNA-binding domain superfamily/Winged helix DNA-binding domain"/>
    <property type="match status" value="1"/>
</dbReference>
<keyword evidence="4" id="KW-0804">Transcription</keyword>
<dbReference type="GO" id="GO:0046914">
    <property type="term" value="F:transition metal ion binding"/>
    <property type="evidence" value="ECO:0007669"/>
    <property type="project" value="InterPro"/>
</dbReference>
<evidence type="ECO:0000259" key="5">
    <source>
        <dbReference type="PROSITE" id="PS50944"/>
    </source>
</evidence>
<accession>A0A437S5F9</accession>
<dbReference type="InterPro" id="IPR036421">
    <property type="entry name" value="Fe_dep_repressor_sf"/>
</dbReference>
<keyword evidence="3" id="KW-0238">DNA-binding</keyword>
<dbReference type="Proteomes" id="UP000288812">
    <property type="component" value="Unassembled WGS sequence"/>
</dbReference>
<dbReference type="Pfam" id="PF01325">
    <property type="entry name" value="Fe_dep_repress"/>
    <property type="match status" value="1"/>
</dbReference>
<dbReference type="SMART" id="SM00529">
    <property type="entry name" value="HTH_DTXR"/>
    <property type="match status" value="1"/>
</dbReference>
<keyword evidence="2" id="KW-0805">Transcription regulation</keyword>
<dbReference type="InterPro" id="IPR050536">
    <property type="entry name" value="DtxR_MntR_Metal-Reg"/>
</dbReference>
<sequence length="132" mass="15626">MNSSRENYLQVIHRFVEEKGYATNKEISQFFEISKSSVSEMIKKLKEEGYLKVERNKISLSEMGELKAEDILSARRLWEYFLSEHLGMDSEEMHRQADLLEHVASEELVERLNKYLNYPKECPCGKIIYKNK</sequence>
<dbReference type="GO" id="GO:0003677">
    <property type="term" value="F:DNA binding"/>
    <property type="evidence" value="ECO:0007669"/>
    <property type="project" value="UniProtKB-KW"/>
</dbReference>
<dbReference type="AlphaFoldDB" id="A0A437S5F9"/>
<dbReference type="PANTHER" id="PTHR33238">
    <property type="entry name" value="IRON (METAL) DEPENDENT REPRESSOR, DTXR FAMILY"/>
    <property type="match status" value="1"/>
</dbReference>
<evidence type="ECO:0000256" key="4">
    <source>
        <dbReference type="ARBA" id="ARBA00023163"/>
    </source>
</evidence>
<keyword evidence="7" id="KW-1185">Reference proteome</keyword>
<dbReference type="SUPFAM" id="SSF47979">
    <property type="entry name" value="Iron-dependent repressor protein, dimerization domain"/>
    <property type="match status" value="1"/>
</dbReference>
<evidence type="ECO:0000313" key="7">
    <source>
        <dbReference type="Proteomes" id="UP000288812"/>
    </source>
</evidence>
<dbReference type="GO" id="GO:0003700">
    <property type="term" value="F:DNA-binding transcription factor activity"/>
    <property type="evidence" value="ECO:0007669"/>
    <property type="project" value="InterPro"/>
</dbReference>
<evidence type="ECO:0000256" key="2">
    <source>
        <dbReference type="ARBA" id="ARBA00023015"/>
    </source>
</evidence>
<evidence type="ECO:0000256" key="1">
    <source>
        <dbReference type="ARBA" id="ARBA00007871"/>
    </source>
</evidence>
<comment type="similarity">
    <text evidence="1">Belongs to the DtxR/MntR family.</text>
</comment>
<dbReference type="RefSeq" id="WP_127724941.1">
    <property type="nucleotide sequence ID" value="NZ_RLIH01000012.1"/>
</dbReference>
<dbReference type="InterPro" id="IPR036388">
    <property type="entry name" value="WH-like_DNA-bd_sf"/>
</dbReference>